<evidence type="ECO:0000256" key="8">
    <source>
        <dbReference type="ARBA" id="ARBA00022989"/>
    </source>
</evidence>
<dbReference type="PANTHER" id="PTHR43221:SF1">
    <property type="entry name" value="PROTEASE HTPX"/>
    <property type="match status" value="1"/>
</dbReference>
<evidence type="ECO:0000256" key="1">
    <source>
        <dbReference type="ARBA" id="ARBA00004651"/>
    </source>
</evidence>
<evidence type="ECO:0000256" key="3">
    <source>
        <dbReference type="ARBA" id="ARBA00022670"/>
    </source>
</evidence>
<evidence type="ECO:0000256" key="2">
    <source>
        <dbReference type="ARBA" id="ARBA00022475"/>
    </source>
</evidence>
<keyword evidence="15" id="KW-1185">Reference proteome</keyword>
<keyword evidence="9 11" id="KW-0482">Metalloprotease</keyword>
<evidence type="ECO:0000256" key="11">
    <source>
        <dbReference type="RuleBase" id="RU003983"/>
    </source>
</evidence>
<evidence type="ECO:0000259" key="13">
    <source>
        <dbReference type="Pfam" id="PF01435"/>
    </source>
</evidence>
<keyword evidence="3 11" id="KW-0645">Protease</keyword>
<feature type="domain" description="Peptidase M48" evidence="13">
    <location>
        <begin position="172"/>
        <end position="387"/>
    </location>
</feature>
<evidence type="ECO:0000256" key="9">
    <source>
        <dbReference type="ARBA" id="ARBA00023049"/>
    </source>
</evidence>
<keyword evidence="6 11" id="KW-0378">Hydrolase</keyword>
<dbReference type="CDD" id="cd07328">
    <property type="entry name" value="M48_Ste24p_like"/>
    <property type="match status" value="1"/>
</dbReference>
<keyword evidence="5" id="KW-0479">Metal-binding</keyword>
<reference evidence="14" key="1">
    <citation type="journal article" date="2014" name="Int. J. Syst. Evol. Microbiol.">
        <title>Complete genome sequence of Corynebacterium casei LMG S-19264T (=DSM 44701T), isolated from a smear-ripened cheese.</title>
        <authorList>
            <consortium name="US DOE Joint Genome Institute (JGI-PGF)"/>
            <person name="Walter F."/>
            <person name="Albersmeier A."/>
            <person name="Kalinowski J."/>
            <person name="Ruckert C."/>
        </authorList>
    </citation>
    <scope>NUCLEOTIDE SEQUENCE</scope>
    <source>
        <strain evidence="14">JCM 3302</strain>
    </source>
</reference>
<keyword evidence="7 11" id="KW-0862">Zinc</keyword>
<protein>
    <recommendedName>
        <fullName evidence="13">Peptidase M48 domain-containing protein</fullName>
    </recommendedName>
</protein>
<proteinExistence type="inferred from homology"/>
<keyword evidence="8 12" id="KW-1133">Transmembrane helix</keyword>
<comment type="subcellular location">
    <subcellularLocation>
        <location evidence="1">Cell membrane</location>
        <topology evidence="1">Multi-pass membrane protein</topology>
    </subcellularLocation>
</comment>
<keyword evidence="4 12" id="KW-0812">Transmembrane</keyword>
<dbReference type="RefSeq" id="WP_189902110.1">
    <property type="nucleotide sequence ID" value="NZ_BNBC01000018.1"/>
</dbReference>
<comment type="caution">
    <text evidence="14">The sequence shown here is derived from an EMBL/GenBank/DDBJ whole genome shotgun (WGS) entry which is preliminary data.</text>
</comment>
<dbReference type="GO" id="GO:0046872">
    <property type="term" value="F:metal ion binding"/>
    <property type="evidence" value="ECO:0007669"/>
    <property type="project" value="UniProtKB-KW"/>
</dbReference>
<dbReference type="Gene3D" id="3.30.2010.10">
    <property type="entry name" value="Metalloproteases ('zincins'), catalytic domain"/>
    <property type="match status" value="1"/>
</dbReference>
<evidence type="ECO:0000256" key="4">
    <source>
        <dbReference type="ARBA" id="ARBA00022692"/>
    </source>
</evidence>
<keyword evidence="10 12" id="KW-0472">Membrane</keyword>
<evidence type="ECO:0000256" key="5">
    <source>
        <dbReference type="ARBA" id="ARBA00022723"/>
    </source>
</evidence>
<dbReference type="InterPro" id="IPR050083">
    <property type="entry name" value="HtpX_protease"/>
</dbReference>
<evidence type="ECO:0000256" key="7">
    <source>
        <dbReference type="ARBA" id="ARBA00022833"/>
    </source>
</evidence>
<dbReference type="GO" id="GO:0004222">
    <property type="term" value="F:metalloendopeptidase activity"/>
    <property type="evidence" value="ECO:0007669"/>
    <property type="project" value="InterPro"/>
</dbReference>
<evidence type="ECO:0000313" key="14">
    <source>
        <dbReference type="EMBL" id="GHE80594.1"/>
    </source>
</evidence>
<comment type="similarity">
    <text evidence="11">Belongs to the peptidase M48 family.</text>
</comment>
<dbReference type="GO" id="GO:0006508">
    <property type="term" value="P:proteolysis"/>
    <property type="evidence" value="ECO:0007669"/>
    <property type="project" value="UniProtKB-KW"/>
</dbReference>
<accession>A0A918ZZU6</accession>
<dbReference type="GO" id="GO:0005886">
    <property type="term" value="C:plasma membrane"/>
    <property type="evidence" value="ECO:0007669"/>
    <property type="project" value="UniProtKB-SubCell"/>
</dbReference>
<evidence type="ECO:0000256" key="12">
    <source>
        <dbReference type="SAM" id="Phobius"/>
    </source>
</evidence>
<dbReference type="InterPro" id="IPR001915">
    <property type="entry name" value="Peptidase_M48"/>
</dbReference>
<dbReference type="PANTHER" id="PTHR43221">
    <property type="entry name" value="PROTEASE HTPX"/>
    <property type="match status" value="1"/>
</dbReference>
<evidence type="ECO:0000256" key="6">
    <source>
        <dbReference type="ARBA" id="ARBA00022801"/>
    </source>
</evidence>
<dbReference type="EMBL" id="BNBC01000018">
    <property type="protein sequence ID" value="GHE80594.1"/>
    <property type="molecule type" value="Genomic_DNA"/>
</dbReference>
<evidence type="ECO:0000256" key="10">
    <source>
        <dbReference type="ARBA" id="ARBA00023136"/>
    </source>
</evidence>
<comment type="cofactor">
    <cofactor evidence="11">
        <name>Zn(2+)</name>
        <dbReference type="ChEBI" id="CHEBI:29105"/>
    </cofactor>
    <text evidence="11">Binds 1 zinc ion per subunit.</text>
</comment>
<reference evidence="14" key="2">
    <citation type="submission" date="2020-09" db="EMBL/GenBank/DDBJ databases">
        <authorList>
            <person name="Sun Q."/>
            <person name="Ohkuma M."/>
        </authorList>
    </citation>
    <scope>NUCLEOTIDE SEQUENCE</scope>
    <source>
        <strain evidence="14">JCM 3302</strain>
    </source>
</reference>
<keyword evidence="2" id="KW-1003">Cell membrane</keyword>
<feature type="transmembrane region" description="Helical" evidence="12">
    <location>
        <begin position="115"/>
        <end position="133"/>
    </location>
</feature>
<feature type="transmembrane region" description="Helical" evidence="12">
    <location>
        <begin position="87"/>
        <end position="109"/>
    </location>
</feature>
<dbReference type="Proteomes" id="UP000641386">
    <property type="component" value="Unassembled WGS sequence"/>
</dbReference>
<gene>
    <name evidence="14" type="ORF">GCM10014715_39880</name>
</gene>
<dbReference type="AlphaFoldDB" id="A0A918ZZU6"/>
<organism evidence="14 15">
    <name type="scientific">Streptomyces spiralis</name>
    <dbReference type="NCBI Taxonomy" id="66376"/>
    <lineage>
        <taxon>Bacteria</taxon>
        <taxon>Bacillati</taxon>
        <taxon>Actinomycetota</taxon>
        <taxon>Actinomycetes</taxon>
        <taxon>Kitasatosporales</taxon>
        <taxon>Streptomycetaceae</taxon>
        <taxon>Streptomyces</taxon>
    </lineage>
</organism>
<sequence length="433" mass="47486">MGEGAAVRTAEERSQSCPECGAEIRADSRYVAWCAACDWNVDPETPHQERNRLDRARRALSRRHGEKLLAEVTADGSLRARRDASSLLAFAITLAVHGVTVALAFGGVWWLVREWGGVGMVPGLLLLAVAWSLRPRAARLPKADLALHRGDAPELYALADEVARVVGTRGVDEVRVDANVNASVMVHGVRGRRVLTLGLPLWEILTAQQRIALLGHELAHYSNGDTRQGLVVSTAYRSLTTWHYYFTPIAEPSVTEMLINLLYIVPRLLLQGVLSLLDHLTLRATQRAEYLADRAAARAASTEAAVGLMDRLLVGESAAVALRREASQAALAGPRGTRAVEAEPEEIWERLRTHMASIPDYEYERQRRVGVRRGHSVDATHPPTHLRRTCLLIGPSAPAAVVTDDERQRRIAAELAGARVAVARRIVRDGFDG</sequence>
<name>A0A918ZZU6_9ACTN</name>
<dbReference type="Pfam" id="PF01435">
    <property type="entry name" value="Peptidase_M48"/>
    <property type="match status" value="1"/>
</dbReference>
<evidence type="ECO:0000313" key="15">
    <source>
        <dbReference type="Proteomes" id="UP000641386"/>
    </source>
</evidence>